<dbReference type="OrthoDB" id="286267at2"/>
<sequence>MGILALVHPRRRLWDRPHLEANYAGPFLDRTMPRPPLLKAESAWWVGSLALILSLAFAVRLPAATVITGDVTPALPWDNLTTSRIGDASAGTLVVDEGSQLDSGFGTLGYMAGSTGTATITGAGSKWSNLQALSVGNSGNGQLYVEAGGEVISLSGWLGVRPGSTGTATITGAGSKWINSTALFVGLSGNGGLTVADGGHVSAGSVYASLADFHGDGTIAATGAVLDADLQFNAPQSVLGFGGGGTLTVAPAAGGDLGAGYRGVGSLTIFDGTAISSSNAYLGYRDGATGTATVTGADASWTVSNRLYVGRFGSGALRVEAGGQVSNYVGYLGERPGSIGVATVAGAGSKWINAEELYIGFDGSGSLTVSDGGHVQARTLYASISDLQGNGTIAATNGVFDADLQFNAASPTQAVVGFGTGGTLTVTAGVGVFGVGYRGSGSLTISEGATVSTSTGYLGDRAGSIGVATITGAGSKWTTNAPMWIGLSGRGELRVKAGGHVKNTTAYLAEEAESTGTATIAGAGSTWTNSASLYVGRSGSGTLRVEGGGQVSNESGYLGYAAGSTGMATITGAGSKWTNASSMLSVGTWGSGTLRVEAGGQVSNASGHVGHNSGSTGSAIITGVGSKWTNGSFYVGHSGSGQIRVEAGGQVSNTSLGIVGYNGGSTGMATITGAGSIWTNSAGLDVGRNGSGALTITAGGLVSVRGTLRIDANGDGDSFVNLATRGMLALWGNAEGSLTQFLGLVSGMDAIRYWNAGLDGWTPLTAATLGVDYSLQYMNAGDLAGYTLLTVLAAGPPGDFDFDGRVDGADFLAWQRGASPMKGSPADLAAWRTSFGLGAAIPATTAVPEPGSFALISLASAGLVRGRRSTRPLRD</sequence>
<keyword evidence="1" id="KW-0449">Lipoprotein</keyword>
<dbReference type="Proteomes" id="UP000317909">
    <property type="component" value="Chromosome"/>
</dbReference>
<gene>
    <name evidence="1" type="ORF">I41_26550</name>
</gene>
<dbReference type="KEGG" id="llh:I41_26550"/>
<keyword evidence="2" id="KW-1185">Reference proteome</keyword>
<evidence type="ECO:0000313" key="1">
    <source>
        <dbReference type="EMBL" id="QDT73466.1"/>
    </source>
</evidence>
<reference evidence="1 2" key="1">
    <citation type="submission" date="2019-02" db="EMBL/GenBank/DDBJ databases">
        <title>Deep-cultivation of Planctomycetes and their phenomic and genomic characterization uncovers novel biology.</title>
        <authorList>
            <person name="Wiegand S."/>
            <person name="Jogler M."/>
            <person name="Boedeker C."/>
            <person name="Pinto D."/>
            <person name="Vollmers J."/>
            <person name="Rivas-Marin E."/>
            <person name="Kohn T."/>
            <person name="Peeters S.H."/>
            <person name="Heuer A."/>
            <person name="Rast P."/>
            <person name="Oberbeckmann S."/>
            <person name="Bunk B."/>
            <person name="Jeske O."/>
            <person name="Meyerdierks A."/>
            <person name="Storesund J.E."/>
            <person name="Kallscheuer N."/>
            <person name="Luecker S."/>
            <person name="Lage O.M."/>
            <person name="Pohl T."/>
            <person name="Merkel B.J."/>
            <person name="Hornburger P."/>
            <person name="Mueller R.-W."/>
            <person name="Bruemmer F."/>
            <person name="Labrenz M."/>
            <person name="Spormann A.M."/>
            <person name="Op den Camp H."/>
            <person name="Overmann J."/>
            <person name="Amann R."/>
            <person name="Jetten M.S.M."/>
            <person name="Mascher T."/>
            <person name="Medema M.H."/>
            <person name="Devos D.P."/>
            <person name="Kaster A.-K."/>
            <person name="Ovreas L."/>
            <person name="Rohde M."/>
            <person name="Galperin M.Y."/>
            <person name="Jogler C."/>
        </authorList>
    </citation>
    <scope>NUCLEOTIDE SEQUENCE [LARGE SCALE GENOMIC DNA]</scope>
    <source>
        <strain evidence="1 2">I41</strain>
    </source>
</reference>
<dbReference type="NCBIfam" id="TIGR04393">
    <property type="entry name" value="rpt_T5SS_PEPC"/>
    <property type="match status" value="9"/>
</dbReference>
<dbReference type="EMBL" id="CP036339">
    <property type="protein sequence ID" value="QDT73466.1"/>
    <property type="molecule type" value="Genomic_DNA"/>
</dbReference>
<organism evidence="1 2">
    <name type="scientific">Lacipirellula limnantheis</name>
    <dbReference type="NCBI Taxonomy" id="2528024"/>
    <lineage>
        <taxon>Bacteria</taxon>
        <taxon>Pseudomonadati</taxon>
        <taxon>Planctomycetota</taxon>
        <taxon>Planctomycetia</taxon>
        <taxon>Pirellulales</taxon>
        <taxon>Lacipirellulaceae</taxon>
        <taxon>Lacipirellula</taxon>
    </lineage>
</organism>
<dbReference type="AlphaFoldDB" id="A0A517TYL3"/>
<name>A0A517TYL3_9BACT</name>
<evidence type="ECO:0000313" key="2">
    <source>
        <dbReference type="Proteomes" id="UP000317909"/>
    </source>
</evidence>
<protein>
    <submittedName>
        <fullName evidence="1">Putative lipoprotein</fullName>
    </submittedName>
</protein>
<accession>A0A517TYL3</accession>
<proteinExistence type="predicted"/>
<dbReference type="InterPro" id="IPR030895">
    <property type="entry name" value="T5SS_PEPC_rpt"/>
</dbReference>